<dbReference type="EMBL" id="JACHFM010000003">
    <property type="protein sequence ID" value="MBB5223473.1"/>
    <property type="molecule type" value="Genomic_DNA"/>
</dbReference>
<dbReference type="RefSeq" id="WP_184152294.1">
    <property type="nucleotide sequence ID" value="NZ_JACHFM010000003.1"/>
</dbReference>
<feature type="transmembrane region" description="Helical" evidence="1">
    <location>
        <begin position="40"/>
        <end position="61"/>
    </location>
</feature>
<accession>A0A840SW41</accession>
<keyword evidence="1" id="KW-1133">Transmembrane helix</keyword>
<comment type="caution">
    <text evidence="2">The sequence shown here is derived from an EMBL/GenBank/DDBJ whole genome shotgun (WGS) entry which is preliminary data.</text>
</comment>
<name>A0A840SW41_9RHOB</name>
<keyword evidence="3" id="KW-1185">Reference proteome</keyword>
<sequence>MSPTADLQAFPRPTVRRISSDDVYAALSAGWADFRAVPRFGLFFGGVYAAVGIAIFLQLWVVQHSLWIIPFSFAFPLVGPFAAVGLYEVSRRRETGEVLTWPAILGVVWNARNRQIPMMAFVALAGFLTWMWTAGMLTLLFLGRSNIGFVDIDAVLASNSGIALLIVGTLAGAGIAFVLFALTAVSLPMLVDRDLDFVTAMVTSFEAVTKNPQAMLHWAWIIIGLLAVAMVPFFLGVVVALPVLGHATWHLYRRVITPD</sequence>
<proteinExistence type="predicted"/>
<dbReference type="AlphaFoldDB" id="A0A840SW41"/>
<feature type="transmembrane region" description="Helical" evidence="1">
    <location>
        <begin position="120"/>
        <end position="142"/>
    </location>
</feature>
<dbReference type="Proteomes" id="UP000549457">
    <property type="component" value="Unassembled WGS sequence"/>
</dbReference>
<gene>
    <name evidence="2" type="ORF">HNP73_003420</name>
</gene>
<feature type="transmembrane region" description="Helical" evidence="1">
    <location>
        <begin position="218"/>
        <end position="244"/>
    </location>
</feature>
<feature type="transmembrane region" description="Helical" evidence="1">
    <location>
        <begin position="67"/>
        <end position="87"/>
    </location>
</feature>
<organism evidence="2 3">
    <name type="scientific">Amaricoccus macauensis</name>
    <dbReference type="NCBI Taxonomy" id="57001"/>
    <lineage>
        <taxon>Bacteria</taxon>
        <taxon>Pseudomonadati</taxon>
        <taxon>Pseudomonadota</taxon>
        <taxon>Alphaproteobacteria</taxon>
        <taxon>Rhodobacterales</taxon>
        <taxon>Paracoccaceae</taxon>
        <taxon>Amaricoccus</taxon>
    </lineage>
</organism>
<protein>
    <submittedName>
        <fullName evidence="2">Putative membrane protein</fullName>
    </submittedName>
</protein>
<evidence type="ECO:0000313" key="2">
    <source>
        <dbReference type="EMBL" id="MBB5223473.1"/>
    </source>
</evidence>
<evidence type="ECO:0000313" key="3">
    <source>
        <dbReference type="Proteomes" id="UP000549457"/>
    </source>
</evidence>
<keyword evidence="1" id="KW-0812">Transmembrane</keyword>
<keyword evidence="1" id="KW-0472">Membrane</keyword>
<evidence type="ECO:0000256" key="1">
    <source>
        <dbReference type="SAM" id="Phobius"/>
    </source>
</evidence>
<feature type="transmembrane region" description="Helical" evidence="1">
    <location>
        <begin position="162"/>
        <end position="185"/>
    </location>
</feature>
<dbReference type="Pfam" id="PF09955">
    <property type="entry name" value="DUF2189"/>
    <property type="match status" value="1"/>
</dbReference>
<reference evidence="2 3" key="1">
    <citation type="submission" date="2020-08" db="EMBL/GenBank/DDBJ databases">
        <title>Genomic Encyclopedia of Type Strains, Phase IV (KMG-IV): sequencing the most valuable type-strain genomes for metagenomic binning, comparative biology and taxonomic classification.</title>
        <authorList>
            <person name="Goeker M."/>
        </authorList>
    </citation>
    <scope>NUCLEOTIDE SEQUENCE [LARGE SCALE GENOMIC DNA]</scope>
    <source>
        <strain evidence="2 3">DSM 101730</strain>
    </source>
</reference>
<dbReference type="InterPro" id="IPR018692">
    <property type="entry name" value="DUF2189"/>
</dbReference>